<evidence type="ECO:0000313" key="2">
    <source>
        <dbReference type="Proteomes" id="UP000258102"/>
    </source>
</evidence>
<sequence length="275" mass="31685">MIQSSKKLAVEIIYQQLVFIGFIMINKKYLAIITFFTLLGLFYLGSETLFDYKEEQKVERVTRQVSTDNHNTNNDIDKPVHKSETKIKQELKFISPTSEALETAKQGVNDYIGFNQYADRAERKTALFQNWDLNPDILELQHDILVKKDIADSLFGENQAHARLLAIDYLGYLSSNGQRKPIEKTISALSQRINNEEWSKGIEHDYVDLILKYTDSLSQDELMSNFEVIVEFSGYSQKSHDLFTTGLSLSETVLLLPDSKMEELKTRLNLVKEQL</sequence>
<dbReference type="EMBL" id="CP031761">
    <property type="protein sequence ID" value="AXR03232.1"/>
    <property type="molecule type" value="Genomic_DNA"/>
</dbReference>
<dbReference type="RefSeq" id="WP_088529829.1">
    <property type="nucleotide sequence ID" value="NZ_CP021646.1"/>
</dbReference>
<dbReference type="Proteomes" id="UP000258102">
    <property type="component" value="Chromosome 1"/>
</dbReference>
<gene>
    <name evidence="1" type="ORF">D0511_14985</name>
</gene>
<reference evidence="1 2" key="1">
    <citation type="submission" date="2018-08" db="EMBL/GenBank/DDBJ databases">
        <title>Whole Genome Sequences of Two Pseudoalteromonas piscicida Strains, DE1-A and DE2-A, which Exhibit Strong Antibacterial Activity against Vibrio vulnificus.</title>
        <authorList>
            <person name="Richards G.P."/>
            <person name="Needleman D.S."/>
            <person name="Watson M.A."/>
            <person name="Polson S.W."/>
        </authorList>
    </citation>
    <scope>NUCLEOTIDE SEQUENCE [LARGE SCALE GENOMIC DNA]</scope>
    <source>
        <strain evidence="1 2">DE2-A</strain>
    </source>
</reference>
<accession>A0AAD0W543</accession>
<proteinExistence type="predicted"/>
<name>A0AAD0W543_PSEO7</name>
<evidence type="ECO:0000313" key="1">
    <source>
        <dbReference type="EMBL" id="AXR03232.1"/>
    </source>
</evidence>
<dbReference type="KEGG" id="ppis:B1L02_02775"/>
<protein>
    <submittedName>
        <fullName evidence="1">Uncharacterized protein</fullName>
    </submittedName>
</protein>
<dbReference type="AlphaFoldDB" id="A0AAD0W543"/>
<organism evidence="1 2">
    <name type="scientific">Pseudoalteromonas piscicida</name>
    <dbReference type="NCBI Taxonomy" id="43662"/>
    <lineage>
        <taxon>Bacteria</taxon>
        <taxon>Pseudomonadati</taxon>
        <taxon>Pseudomonadota</taxon>
        <taxon>Gammaproteobacteria</taxon>
        <taxon>Alteromonadales</taxon>
        <taxon>Pseudoalteromonadaceae</taxon>
        <taxon>Pseudoalteromonas</taxon>
    </lineage>
</organism>